<gene>
    <name evidence="1" type="ORF">EUGRSUZ_A01078</name>
</gene>
<protein>
    <submittedName>
        <fullName evidence="1">Uncharacterized protein</fullName>
    </submittedName>
</protein>
<organism evidence="1">
    <name type="scientific">Eucalyptus grandis</name>
    <name type="common">Flooded gum</name>
    <dbReference type="NCBI Taxonomy" id="71139"/>
    <lineage>
        <taxon>Eukaryota</taxon>
        <taxon>Viridiplantae</taxon>
        <taxon>Streptophyta</taxon>
        <taxon>Embryophyta</taxon>
        <taxon>Tracheophyta</taxon>
        <taxon>Spermatophyta</taxon>
        <taxon>Magnoliopsida</taxon>
        <taxon>eudicotyledons</taxon>
        <taxon>Gunneridae</taxon>
        <taxon>Pentapetalae</taxon>
        <taxon>rosids</taxon>
        <taxon>malvids</taxon>
        <taxon>Myrtales</taxon>
        <taxon>Myrtaceae</taxon>
        <taxon>Myrtoideae</taxon>
        <taxon>Eucalypteae</taxon>
        <taxon>Eucalyptus</taxon>
    </lineage>
</organism>
<dbReference type="EMBL" id="KK198753">
    <property type="protein sequence ID" value="KCW88721.1"/>
    <property type="molecule type" value="Genomic_DNA"/>
</dbReference>
<dbReference type="AlphaFoldDB" id="A0A059DE87"/>
<name>A0A059DE87_EUCGR</name>
<sequence>MKRLGATRTARTRPIMAMIGLTERCHNLHSHANAKEQWIVSESIAFSHLSLNLVPVMQIYSAFFPINYYLDSNRFSHVSSGQTKATPPSPRP</sequence>
<dbReference type="Gramene" id="KCW88721">
    <property type="protein sequence ID" value="KCW88721"/>
    <property type="gene ID" value="EUGRSUZ_A01078"/>
</dbReference>
<reference evidence="1" key="1">
    <citation type="submission" date="2013-07" db="EMBL/GenBank/DDBJ databases">
        <title>The genome of Eucalyptus grandis.</title>
        <authorList>
            <person name="Schmutz J."/>
            <person name="Hayes R."/>
            <person name="Myburg A."/>
            <person name="Tuskan G."/>
            <person name="Grattapaglia D."/>
            <person name="Rokhsar D.S."/>
        </authorList>
    </citation>
    <scope>NUCLEOTIDE SEQUENCE</scope>
    <source>
        <tissue evidence="1">Leaf extractions</tissue>
    </source>
</reference>
<dbReference type="InParanoid" id="A0A059DE87"/>
<evidence type="ECO:0000313" key="1">
    <source>
        <dbReference type="EMBL" id="KCW88721.1"/>
    </source>
</evidence>
<accession>A0A059DE87</accession>
<proteinExistence type="predicted"/>